<dbReference type="PANTHER" id="PTHR43273">
    <property type="entry name" value="ANAEROBIC SULFATASE-MATURATING ENZYME HOMOLOG ASLB-RELATED"/>
    <property type="match status" value="1"/>
</dbReference>
<evidence type="ECO:0000256" key="2">
    <source>
        <dbReference type="ARBA" id="ARBA00022691"/>
    </source>
</evidence>
<dbReference type="SFLD" id="SFLDG01067">
    <property type="entry name" value="SPASM/twitch_domain_containing"/>
    <property type="match status" value="1"/>
</dbReference>
<keyword evidence="5" id="KW-0411">Iron-sulfur</keyword>
<protein>
    <submittedName>
        <fullName evidence="7">Radical SAM domain protein</fullName>
    </submittedName>
</protein>
<dbReference type="Pfam" id="PF04055">
    <property type="entry name" value="Radical_SAM"/>
    <property type="match status" value="1"/>
</dbReference>
<evidence type="ECO:0000256" key="5">
    <source>
        <dbReference type="ARBA" id="ARBA00023014"/>
    </source>
</evidence>
<dbReference type="InterPro" id="IPR023885">
    <property type="entry name" value="4Fe4S-binding_SPASM_dom"/>
</dbReference>
<dbReference type="HOGENOM" id="CLU_777602_0_0_2"/>
<dbReference type="RefSeq" id="WP_012618327.1">
    <property type="nucleotide sequence ID" value="NC_011832.1"/>
</dbReference>
<dbReference type="KEGG" id="mpl:Mpal_1700"/>
<dbReference type="PANTHER" id="PTHR43273:SF2">
    <property type="entry name" value="RADICAL SAM CORE DOMAIN-CONTAINING PROTEIN"/>
    <property type="match status" value="1"/>
</dbReference>
<dbReference type="NCBIfam" id="TIGR04084">
    <property type="entry name" value="rSAM_AF0577"/>
    <property type="match status" value="1"/>
</dbReference>
<evidence type="ECO:0000256" key="1">
    <source>
        <dbReference type="ARBA" id="ARBA00001966"/>
    </source>
</evidence>
<keyword evidence="8" id="KW-1185">Reference proteome</keyword>
<dbReference type="GeneID" id="7271263"/>
<evidence type="ECO:0000313" key="7">
    <source>
        <dbReference type="EMBL" id="ACL17008.1"/>
    </source>
</evidence>
<dbReference type="GO" id="GO:0016491">
    <property type="term" value="F:oxidoreductase activity"/>
    <property type="evidence" value="ECO:0007669"/>
    <property type="project" value="InterPro"/>
</dbReference>
<dbReference type="EMBL" id="CP001338">
    <property type="protein sequence ID" value="ACL17008.1"/>
    <property type="molecule type" value="Genomic_DNA"/>
</dbReference>
<feature type="domain" description="Radical SAM core" evidence="6">
    <location>
        <begin position="6"/>
        <end position="156"/>
    </location>
</feature>
<name>B8GJG7_METPE</name>
<dbReference type="SFLD" id="SFLDG01104">
    <property type="entry name" value="Uncharacterised_Radical_SAM_Su"/>
    <property type="match status" value="1"/>
</dbReference>
<keyword evidence="2" id="KW-0949">S-adenosyl-L-methionine</keyword>
<dbReference type="GO" id="GO:0051536">
    <property type="term" value="F:iron-sulfur cluster binding"/>
    <property type="evidence" value="ECO:0007669"/>
    <property type="project" value="UniProtKB-KW"/>
</dbReference>
<keyword evidence="3" id="KW-0479">Metal-binding</keyword>
<dbReference type="GO" id="GO:0046872">
    <property type="term" value="F:metal ion binding"/>
    <property type="evidence" value="ECO:0007669"/>
    <property type="project" value="UniProtKB-KW"/>
</dbReference>
<accession>B8GJG7</accession>
<proteinExistence type="predicted"/>
<keyword evidence="4" id="KW-0408">Iron</keyword>
<dbReference type="InterPro" id="IPR013785">
    <property type="entry name" value="Aldolase_TIM"/>
</dbReference>
<dbReference type="NCBIfam" id="TIGR04085">
    <property type="entry name" value="rSAM_more_4Fe4S"/>
    <property type="match status" value="1"/>
</dbReference>
<dbReference type="InterPro" id="IPR058240">
    <property type="entry name" value="rSAM_sf"/>
</dbReference>
<organism evidence="7 8">
    <name type="scientific">Methanosphaerula palustris (strain ATCC BAA-1556 / DSM 19958 / E1-9c)</name>
    <dbReference type="NCBI Taxonomy" id="521011"/>
    <lineage>
        <taxon>Archaea</taxon>
        <taxon>Methanobacteriati</taxon>
        <taxon>Methanobacteriota</taxon>
        <taxon>Stenosarchaea group</taxon>
        <taxon>Methanomicrobia</taxon>
        <taxon>Methanomicrobiales</taxon>
        <taxon>Methanoregulaceae</taxon>
        <taxon>Methanosphaerula</taxon>
    </lineage>
</organism>
<gene>
    <name evidence="7" type="ordered locus">Mpal_1700</name>
</gene>
<dbReference type="eggNOG" id="arCOG00938">
    <property type="taxonomic scope" value="Archaea"/>
</dbReference>
<dbReference type="InterPro" id="IPR023819">
    <property type="entry name" value="Pep-mod_rSAM_AF0577"/>
</dbReference>
<dbReference type="STRING" id="521011.Mpal_1700"/>
<dbReference type="Gene3D" id="3.20.20.70">
    <property type="entry name" value="Aldolase class I"/>
    <property type="match status" value="1"/>
</dbReference>
<dbReference type="SUPFAM" id="SSF102114">
    <property type="entry name" value="Radical SAM enzymes"/>
    <property type="match status" value="1"/>
</dbReference>
<dbReference type="SFLD" id="SFLDS00029">
    <property type="entry name" value="Radical_SAM"/>
    <property type="match status" value="1"/>
</dbReference>
<dbReference type="AlphaFoldDB" id="B8GJG7"/>
<dbReference type="Proteomes" id="UP000002457">
    <property type="component" value="Chromosome"/>
</dbReference>
<dbReference type="OrthoDB" id="30736at2157"/>
<evidence type="ECO:0000256" key="3">
    <source>
        <dbReference type="ARBA" id="ARBA00022723"/>
    </source>
</evidence>
<sequence length="372" mass="41335">MYYHLILTDNCNLCCSYCRGKAFESLEGEDEFGEIDCALPVELDIDLDKLYSFLARDPEAALTFYGGEPLLRSDLIEEIVHHAPVSKFLLHTNGVLLSQLNPGVVADLDTILVSIDGPKPLTDLHRGEGTFDKVISAVQGLSASGFTGELIGRMTVDEQTDIYAAVRGLAENSGYPFTSLHWQLDANFSHDYQDRDFVRWVESSYNPGISRLVAYWIRMMREQGQVLRWYPFLDTMEDLLLGRASLLRCGSGYANYTILTDGSIVPCPVMIGMKQYYLGNIATVDPKGLKQVMVGGSCGDCSISEFCGGRCLYSNIIAPWPEEGRAVVCDTVHHLYTTLAAALPEVREMIQEGLITLTDFCHHKFNGCEIIP</sequence>
<evidence type="ECO:0000259" key="6">
    <source>
        <dbReference type="Pfam" id="PF04055"/>
    </source>
</evidence>
<dbReference type="InterPro" id="IPR023867">
    <property type="entry name" value="Sulphatase_maturase_rSAM"/>
</dbReference>
<comment type="cofactor">
    <cofactor evidence="1">
        <name>[4Fe-4S] cluster</name>
        <dbReference type="ChEBI" id="CHEBI:49883"/>
    </cofactor>
</comment>
<dbReference type="CDD" id="cd01335">
    <property type="entry name" value="Radical_SAM"/>
    <property type="match status" value="1"/>
</dbReference>
<evidence type="ECO:0000313" key="8">
    <source>
        <dbReference type="Proteomes" id="UP000002457"/>
    </source>
</evidence>
<reference evidence="7 8" key="1">
    <citation type="journal article" date="2015" name="Genome Announc.">
        <title>Complete Genome Sequence of Methanosphaerula palustris E1-9CT, a Hydrogenotrophic Methanogen Isolated from a Minerotrophic Fen Peatland.</title>
        <authorList>
            <person name="Cadillo-Quiroz H."/>
            <person name="Browne P."/>
            <person name="Kyrpides N."/>
            <person name="Woyke T."/>
            <person name="Goodwin L."/>
            <person name="Detter C."/>
            <person name="Yavitt J.B."/>
            <person name="Zinder S.H."/>
        </authorList>
    </citation>
    <scope>NUCLEOTIDE SEQUENCE [LARGE SCALE GENOMIC DNA]</scope>
    <source>
        <strain evidence="8">ATCC BAA-1556 / DSM 19958 / E1-9c</strain>
    </source>
</reference>
<evidence type="ECO:0000256" key="4">
    <source>
        <dbReference type="ARBA" id="ARBA00023004"/>
    </source>
</evidence>
<dbReference type="InterPro" id="IPR007197">
    <property type="entry name" value="rSAM"/>
</dbReference>